<dbReference type="Pfam" id="PF09012">
    <property type="entry name" value="FeoC"/>
    <property type="match status" value="1"/>
</dbReference>
<gene>
    <name evidence="2" type="ORF">EHSB41UT_04753</name>
</gene>
<accession>A0A1X7ARS4</accession>
<dbReference type="Gene3D" id="1.10.10.10">
    <property type="entry name" value="Winged helix-like DNA-binding domain superfamily/Winged helix DNA-binding domain"/>
    <property type="match status" value="1"/>
</dbReference>
<dbReference type="InterPro" id="IPR036388">
    <property type="entry name" value="WH-like_DNA-bd_sf"/>
</dbReference>
<evidence type="ECO:0000313" key="2">
    <source>
        <dbReference type="EMBL" id="SMA50935.1"/>
    </source>
</evidence>
<evidence type="ECO:0000313" key="3">
    <source>
        <dbReference type="Proteomes" id="UP000196573"/>
    </source>
</evidence>
<name>A0A1X7ARS4_9GAMM</name>
<dbReference type="AlphaFoldDB" id="A0A1X7ARS4"/>
<dbReference type="InterPro" id="IPR036390">
    <property type="entry name" value="WH_DNA-bd_sf"/>
</dbReference>
<organism evidence="2 3">
    <name type="scientific">Parendozoicomonas haliclonae</name>
    <dbReference type="NCBI Taxonomy" id="1960125"/>
    <lineage>
        <taxon>Bacteria</taxon>
        <taxon>Pseudomonadati</taxon>
        <taxon>Pseudomonadota</taxon>
        <taxon>Gammaproteobacteria</taxon>
        <taxon>Oceanospirillales</taxon>
        <taxon>Endozoicomonadaceae</taxon>
        <taxon>Parendozoicomonas</taxon>
    </lineage>
</organism>
<dbReference type="OrthoDB" id="467062at2"/>
<dbReference type="Proteomes" id="UP000196573">
    <property type="component" value="Unassembled WGS sequence"/>
</dbReference>
<feature type="domain" description="Transcriptional regulator HTH-type FeoC" evidence="1">
    <location>
        <begin position="1"/>
        <end position="64"/>
    </location>
</feature>
<evidence type="ECO:0000259" key="1">
    <source>
        <dbReference type="Pfam" id="PF09012"/>
    </source>
</evidence>
<proteinExistence type="predicted"/>
<reference evidence="2 3" key="1">
    <citation type="submission" date="2017-03" db="EMBL/GenBank/DDBJ databases">
        <authorList>
            <person name="Afonso C.L."/>
            <person name="Miller P.J."/>
            <person name="Scott M.A."/>
            <person name="Spackman E."/>
            <person name="Goraichik I."/>
            <person name="Dimitrov K.M."/>
            <person name="Suarez D.L."/>
            <person name="Swayne D.E."/>
        </authorList>
    </citation>
    <scope>NUCLEOTIDE SEQUENCE [LARGE SCALE GENOMIC DNA]</scope>
    <source>
        <strain evidence="2">SB41UT1</strain>
    </source>
</reference>
<dbReference type="SUPFAM" id="SSF46785">
    <property type="entry name" value="Winged helix' DNA-binding domain"/>
    <property type="match status" value="1"/>
</dbReference>
<sequence length="85" mass="9444">MLSELRQFLKQRNDMVSLRELAIHFDREEAVIAGMLSHWQRKGMVEHIDASCAQACGGCDRGSSGGYYRWSGNGGNRISLVCPKG</sequence>
<dbReference type="EMBL" id="FWPT01000021">
    <property type="protein sequence ID" value="SMA50935.1"/>
    <property type="molecule type" value="Genomic_DNA"/>
</dbReference>
<keyword evidence="3" id="KW-1185">Reference proteome</keyword>
<dbReference type="RefSeq" id="WP_087113377.1">
    <property type="nucleotide sequence ID" value="NZ_CBCSCN010000022.1"/>
</dbReference>
<dbReference type="InterPro" id="IPR015102">
    <property type="entry name" value="Tscrpt_reg_HTH_FeoC"/>
</dbReference>
<protein>
    <submittedName>
        <fullName evidence="2">FeoC like transcriptional regulator</fullName>
    </submittedName>
</protein>